<dbReference type="EMBL" id="JBDJAW010000046">
    <property type="protein sequence ID" value="MEN3540270.1"/>
    <property type="molecule type" value="Genomic_DNA"/>
</dbReference>
<accession>A0ABV0B2S5</accession>
<sequence>MSETLAYRDQTFINFRDFHFDSPTGHAFRWVDVKRFDLPRSDPGDDWLLTALTGHVAFRDDYAGGGIEAEGLRHGPYWLQHITPARYVQINEEHANELLRGWAEQFGVLPPALTALLEQEVYSLLTAATSRYQLEDLGHEAFHDWGGVHTDFHELILIDRTAGVLSLLVAADD</sequence>
<dbReference type="RefSeq" id="WP_346230125.1">
    <property type="nucleotide sequence ID" value="NZ_JBDJAW010000046.1"/>
</dbReference>
<dbReference type="Proteomes" id="UP001447516">
    <property type="component" value="Unassembled WGS sequence"/>
</dbReference>
<name>A0ABV0B2S5_9ACTN</name>
<evidence type="ECO:0000313" key="2">
    <source>
        <dbReference type="Proteomes" id="UP001447516"/>
    </source>
</evidence>
<reference evidence="1 2" key="1">
    <citation type="submission" date="2024-05" db="EMBL/GenBank/DDBJ databases">
        <title>Microbispora sp.ZYX-F-249.</title>
        <authorList>
            <person name="Xie H."/>
        </authorList>
    </citation>
    <scope>NUCLEOTIDE SEQUENCE [LARGE SCALE GENOMIC DNA]</scope>
    <source>
        <strain evidence="1 2">ZYX-F-249</strain>
    </source>
</reference>
<proteinExistence type="predicted"/>
<organism evidence="1 2">
    <name type="scientific">Microbispora maris</name>
    <dbReference type="NCBI Taxonomy" id="3144104"/>
    <lineage>
        <taxon>Bacteria</taxon>
        <taxon>Bacillati</taxon>
        <taxon>Actinomycetota</taxon>
        <taxon>Actinomycetes</taxon>
        <taxon>Streptosporangiales</taxon>
        <taxon>Streptosporangiaceae</taxon>
        <taxon>Microbispora</taxon>
    </lineage>
</organism>
<comment type="caution">
    <text evidence="1">The sequence shown here is derived from an EMBL/GenBank/DDBJ whole genome shotgun (WGS) entry which is preliminary data.</text>
</comment>
<evidence type="ECO:0000313" key="1">
    <source>
        <dbReference type="EMBL" id="MEN3540270.1"/>
    </source>
</evidence>
<keyword evidence="2" id="KW-1185">Reference proteome</keyword>
<gene>
    <name evidence="1" type="ORF">AAH991_34530</name>
</gene>
<protein>
    <submittedName>
        <fullName evidence="1">Uncharacterized protein</fullName>
    </submittedName>
</protein>